<feature type="domain" description="FAD dependent oxidoreductase" evidence="1">
    <location>
        <begin position="12"/>
        <end position="88"/>
    </location>
</feature>
<evidence type="ECO:0000313" key="3">
    <source>
        <dbReference type="Proteomes" id="UP000013827"/>
    </source>
</evidence>
<dbReference type="PANTHER" id="PTHR13847">
    <property type="entry name" value="SARCOSINE DEHYDROGENASE-RELATED"/>
    <property type="match status" value="1"/>
</dbReference>
<dbReference type="GeneID" id="17258693"/>
<dbReference type="HOGENOM" id="CLU_154774_0_0_1"/>
<dbReference type="RefSeq" id="XP_005764971.1">
    <property type="nucleotide sequence ID" value="XM_005764914.1"/>
</dbReference>
<dbReference type="STRING" id="2903.R1BS67"/>
<sequence length="107" mass="11085">MAPVCEAPGEVEVRREVTRRLASTMGEVSTELAQAPVELESACHFPFAPDGLPMLGAVPGTPGAFVATGGGCWGILMGPAIGLGVAELMLDGEATWDLRPFSPGRFT</sequence>
<proteinExistence type="predicted"/>
<reference evidence="3" key="1">
    <citation type="journal article" date="2013" name="Nature">
        <title>Pan genome of the phytoplankton Emiliania underpins its global distribution.</title>
        <authorList>
            <person name="Read B.A."/>
            <person name="Kegel J."/>
            <person name="Klute M.J."/>
            <person name="Kuo A."/>
            <person name="Lefebvre S.C."/>
            <person name="Maumus F."/>
            <person name="Mayer C."/>
            <person name="Miller J."/>
            <person name="Monier A."/>
            <person name="Salamov A."/>
            <person name="Young J."/>
            <person name="Aguilar M."/>
            <person name="Claverie J.M."/>
            <person name="Frickenhaus S."/>
            <person name="Gonzalez K."/>
            <person name="Herman E.K."/>
            <person name="Lin Y.C."/>
            <person name="Napier J."/>
            <person name="Ogata H."/>
            <person name="Sarno A.F."/>
            <person name="Shmutz J."/>
            <person name="Schroeder D."/>
            <person name="de Vargas C."/>
            <person name="Verret F."/>
            <person name="von Dassow P."/>
            <person name="Valentin K."/>
            <person name="Van de Peer Y."/>
            <person name="Wheeler G."/>
            <person name="Dacks J.B."/>
            <person name="Delwiche C.F."/>
            <person name="Dyhrman S.T."/>
            <person name="Glockner G."/>
            <person name="John U."/>
            <person name="Richards T."/>
            <person name="Worden A.Z."/>
            <person name="Zhang X."/>
            <person name="Grigoriev I.V."/>
            <person name="Allen A.E."/>
            <person name="Bidle K."/>
            <person name="Borodovsky M."/>
            <person name="Bowler C."/>
            <person name="Brownlee C."/>
            <person name="Cock J.M."/>
            <person name="Elias M."/>
            <person name="Gladyshev V.N."/>
            <person name="Groth M."/>
            <person name="Guda C."/>
            <person name="Hadaegh A."/>
            <person name="Iglesias-Rodriguez M.D."/>
            <person name="Jenkins J."/>
            <person name="Jones B.M."/>
            <person name="Lawson T."/>
            <person name="Leese F."/>
            <person name="Lindquist E."/>
            <person name="Lobanov A."/>
            <person name="Lomsadze A."/>
            <person name="Malik S.B."/>
            <person name="Marsh M.E."/>
            <person name="Mackinder L."/>
            <person name="Mock T."/>
            <person name="Mueller-Roeber B."/>
            <person name="Pagarete A."/>
            <person name="Parker M."/>
            <person name="Probert I."/>
            <person name="Quesneville H."/>
            <person name="Raines C."/>
            <person name="Rensing S.A."/>
            <person name="Riano-Pachon D.M."/>
            <person name="Richier S."/>
            <person name="Rokitta S."/>
            <person name="Shiraiwa Y."/>
            <person name="Soanes D.M."/>
            <person name="van der Giezen M."/>
            <person name="Wahlund T.M."/>
            <person name="Williams B."/>
            <person name="Wilson W."/>
            <person name="Wolfe G."/>
            <person name="Wurch L.L."/>
        </authorList>
    </citation>
    <scope>NUCLEOTIDE SEQUENCE</scope>
</reference>
<accession>A0A0D3IMQ7</accession>
<dbReference type="Gene3D" id="3.50.50.60">
    <property type="entry name" value="FAD/NAD(P)-binding domain"/>
    <property type="match status" value="1"/>
</dbReference>
<dbReference type="PaxDb" id="2903-EOD12542"/>
<dbReference type="InterPro" id="IPR006076">
    <property type="entry name" value="FAD-dep_OxRdtase"/>
</dbReference>
<dbReference type="KEGG" id="ehx:EMIHUDRAFT_257109"/>
<dbReference type="Pfam" id="PF01266">
    <property type="entry name" value="DAO"/>
    <property type="match status" value="1"/>
</dbReference>
<evidence type="ECO:0000259" key="1">
    <source>
        <dbReference type="Pfam" id="PF01266"/>
    </source>
</evidence>
<name>A0A0D3IMQ7_EMIH1</name>
<dbReference type="EnsemblProtists" id="EOD12542">
    <property type="protein sequence ID" value="EOD12542"/>
    <property type="gene ID" value="EMIHUDRAFT_257109"/>
</dbReference>
<protein>
    <recommendedName>
        <fullName evidence="1">FAD dependent oxidoreductase domain-containing protein</fullName>
    </recommendedName>
</protein>
<reference evidence="2" key="2">
    <citation type="submission" date="2024-10" db="UniProtKB">
        <authorList>
            <consortium name="EnsemblProtists"/>
        </authorList>
    </citation>
    <scope>IDENTIFICATION</scope>
</reference>
<dbReference type="InterPro" id="IPR036188">
    <property type="entry name" value="FAD/NAD-bd_sf"/>
</dbReference>
<organism evidence="2 3">
    <name type="scientific">Emiliania huxleyi (strain CCMP1516)</name>
    <dbReference type="NCBI Taxonomy" id="280463"/>
    <lineage>
        <taxon>Eukaryota</taxon>
        <taxon>Haptista</taxon>
        <taxon>Haptophyta</taxon>
        <taxon>Prymnesiophyceae</taxon>
        <taxon>Isochrysidales</taxon>
        <taxon>Noelaerhabdaceae</taxon>
        <taxon>Emiliania</taxon>
    </lineage>
</organism>
<dbReference type="eggNOG" id="KOG2852">
    <property type="taxonomic scope" value="Eukaryota"/>
</dbReference>
<evidence type="ECO:0000313" key="2">
    <source>
        <dbReference type="EnsemblProtists" id="EOD12542"/>
    </source>
</evidence>
<dbReference type="SUPFAM" id="SSF51905">
    <property type="entry name" value="FAD/NAD(P)-binding domain"/>
    <property type="match status" value="1"/>
</dbReference>
<dbReference type="PANTHER" id="PTHR13847:SF150">
    <property type="entry name" value="OXIDOREDUCTASE TDA3-RELATED"/>
    <property type="match status" value="1"/>
</dbReference>
<dbReference type="GO" id="GO:0005737">
    <property type="term" value="C:cytoplasm"/>
    <property type="evidence" value="ECO:0007669"/>
    <property type="project" value="TreeGrafter"/>
</dbReference>
<dbReference type="AlphaFoldDB" id="A0A0D3IMQ7"/>
<keyword evidence="3" id="KW-1185">Reference proteome</keyword>
<dbReference type="Proteomes" id="UP000013827">
    <property type="component" value="Unassembled WGS sequence"/>
</dbReference>